<evidence type="ECO:0000313" key="2">
    <source>
        <dbReference type="EMBL" id="KAK7749682.1"/>
    </source>
</evidence>
<protein>
    <recommendedName>
        <fullName evidence="1">Methyltransferase type 12 domain-containing protein</fullName>
    </recommendedName>
</protein>
<dbReference type="InterPro" id="IPR029063">
    <property type="entry name" value="SAM-dependent_MTases_sf"/>
</dbReference>
<evidence type="ECO:0000313" key="3">
    <source>
        <dbReference type="Proteomes" id="UP001320245"/>
    </source>
</evidence>
<dbReference type="AlphaFoldDB" id="A0AAN9UMU4"/>
<dbReference type="CDD" id="cd02440">
    <property type="entry name" value="AdoMet_MTases"/>
    <property type="match status" value="1"/>
</dbReference>
<dbReference type="Gene3D" id="3.40.50.150">
    <property type="entry name" value="Vaccinia Virus protein VP39"/>
    <property type="match status" value="1"/>
</dbReference>
<name>A0AAN9UMU4_9PEZI</name>
<accession>A0AAN9UMU4</accession>
<reference evidence="2 3" key="1">
    <citation type="journal article" date="2023" name="PLoS ONE">
        <title>Cytospora paraplurivora sp. nov. isolated from orchards with fruit tree decline syndrome in Ontario, Canada.</title>
        <authorList>
            <person name="Ilyukhin E."/>
            <person name="Nguyen H.D.T."/>
            <person name="Castle A.J."/>
            <person name="Ellouze W."/>
        </authorList>
    </citation>
    <scope>NUCLEOTIDE SEQUENCE [LARGE SCALE GENOMIC DNA]</scope>
    <source>
        <strain evidence="2 3">FDS-564</strain>
    </source>
</reference>
<dbReference type="InterPro" id="IPR013217">
    <property type="entry name" value="Methyltransf_12"/>
</dbReference>
<sequence>MATTATASTVSSDSDVHKKEVIYKSWDLLIYEIWVLGIVSTWAWGCGTNQYLLPQFRANHHLDIGSGTGYYLRKGNIPQSTNLSLVDLERSALEVGLRRSGRADGNNVRGIVADILQPLPVDDRFDSVSMYYLLHCFPAPVDVKCRIIQHIKRNMTPNGVIHGAN</sequence>
<gene>
    <name evidence="2" type="ORF">SLS53_000261</name>
</gene>
<evidence type="ECO:0000259" key="1">
    <source>
        <dbReference type="Pfam" id="PF08242"/>
    </source>
</evidence>
<feature type="domain" description="Methyltransferase type 12" evidence="1">
    <location>
        <begin position="62"/>
        <end position="161"/>
    </location>
</feature>
<dbReference type="Proteomes" id="UP001320245">
    <property type="component" value="Unassembled WGS sequence"/>
</dbReference>
<keyword evidence="3" id="KW-1185">Reference proteome</keyword>
<comment type="caution">
    <text evidence="2">The sequence shown here is derived from an EMBL/GenBank/DDBJ whole genome shotgun (WGS) entry which is preliminary data.</text>
</comment>
<dbReference type="SUPFAM" id="SSF53335">
    <property type="entry name" value="S-adenosyl-L-methionine-dependent methyltransferases"/>
    <property type="match status" value="1"/>
</dbReference>
<dbReference type="EMBL" id="JAJSPL020000001">
    <property type="protein sequence ID" value="KAK7749682.1"/>
    <property type="molecule type" value="Genomic_DNA"/>
</dbReference>
<dbReference type="Pfam" id="PF08242">
    <property type="entry name" value="Methyltransf_12"/>
    <property type="match status" value="1"/>
</dbReference>
<proteinExistence type="predicted"/>
<organism evidence="2 3">
    <name type="scientific">Cytospora paraplurivora</name>
    <dbReference type="NCBI Taxonomy" id="2898453"/>
    <lineage>
        <taxon>Eukaryota</taxon>
        <taxon>Fungi</taxon>
        <taxon>Dikarya</taxon>
        <taxon>Ascomycota</taxon>
        <taxon>Pezizomycotina</taxon>
        <taxon>Sordariomycetes</taxon>
        <taxon>Sordariomycetidae</taxon>
        <taxon>Diaporthales</taxon>
        <taxon>Cytosporaceae</taxon>
        <taxon>Cytospora</taxon>
    </lineage>
</organism>